<keyword evidence="6 23" id="KW-0812">Transmembrane</keyword>
<name>A0A8D2D7B2_SCIVU</name>
<evidence type="ECO:0000313" key="26">
    <source>
        <dbReference type="Ensembl" id="ENSSVLP00005021142.1"/>
    </source>
</evidence>
<dbReference type="InterPro" id="IPR013783">
    <property type="entry name" value="Ig-like_fold"/>
</dbReference>
<dbReference type="InterPro" id="IPR013162">
    <property type="entry name" value="CD80_C2-set"/>
</dbReference>
<dbReference type="GeneTree" id="ENSGT00940000156933"/>
<keyword evidence="27" id="KW-1185">Reference proteome</keyword>
<evidence type="ECO:0000313" key="27">
    <source>
        <dbReference type="Proteomes" id="UP000694564"/>
    </source>
</evidence>
<dbReference type="Ensembl" id="ENSSVLT00005023556.1">
    <property type="protein sequence ID" value="ENSSVLP00005021142.1"/>
    <property type="gene ID" value="ENSSVLG00005016885.1"/>
</dbReference>
<evidence type="ECO:0000256" key="20">
    <source>
        <dbReference type="ARBA" id="ARBA00083951"/>
    </source>
</evidence>
<dbReference type="AlphaFoldDB" id="A0A8D2D7B2"/>
<dbReference type="InterPro" id="IPR051427">
    <property type="entry name" value="Nectin/Nectin-like"/>
</dbReference>
<keyword evidence="5" id="KW-0945">Host-virus interaction</keyword>
<keyword evidence="13" id="KW-1015">Disulfide bond</keyword>
<proteinExistence type="inferred from homology"/>
<evidence type="ECO:0000256" key="16">
    <source>
        <dbReference type="ARBA" id="ARBA00063326"/>
    </source>
</evidence>
<dbReference type="OrthoDB" id="8718740at2759"/>
<keyword evidence="9" id="KW-0130">Cell adhesion</keyword>
<comment type="similarity">
    <text evidence="3">Belongs to the nectin family.</text>
</comment>
<sequence length="456" mass="50841">MARMGLAGAAGRWWGLALGLTAFFLPGAQTQVVQVNDSMYGFIGTDVVLHCSFANPLSNVKITQVTWQKATNGSKQNVAIYNPAMGVSVLAPYRERVEFLRPSYTDGTIRLSRLELEDEGVYICEFATFPTGNRESQLNLTVMAKPTNWIEGTQTVLRAKKGQDDKVLVATCTSANGKPPSVVSWETRLKGEAEYQEIRNPNGTVTVISRYRLVPSREAHRQSLACIVNYHMDRFKESLTLNVQYEPEVTIEGFDGNWYLQRMDVKLTCRADANPPATEYHWTTLNGSLPKGVEAQNRTLFFRGPINYSLAGTYICEATNPIGTRSGQVEVNITDKPLPQGGPGSVARLLGGTVAMVLILGVALAVFFLYRRQQKSRPVMGECWTDLSPSQKLETPPDRQSHLASEDIQSLHLEPGRWQQEEELPKLPLQPPYYDLGVSPSYRPLVRRTEQEQSPQ</sequence>
<feature type="signal peptide" evidence="24">
    <location>
        <begin position="1"/>
        <end position="30"/>
    </location>
</feature>
<dbReference type="CDD" id="cd05886">
    <property type="entry name" value="IgV_1_Nectin-1_like"/>
    <property type="match status" value="1"/>
</dbReference>
<evidence type="ECO:0000256" key="6">
    <source>
        <dbReference type="ARBA" id="ARBA00022692"/>
    </source>
</evidence>
<feature type="chain" id="PRO_5034051817" description="Nectin-1" evidence="24">
    <location>
        <begin position="31"/>
        <end position="456"/>
    </location>
</feature>
<dbReference type="PROSITE" id="PS50835">
    <property type="entry name" value="IG_LIKE"/>
    <property type="match status" value="2"/>
</dbReference>
<dbReference type="InterPro" id="IPR013106">
    <property type="entry name" value="Ig_V-set"/>
</dbReference>
<feature type="transmembrane region" description="Helical" evidence="23">
    <location>
        <begin position="349"/>
        <end position="370"/>
    </location>
</feature>
<dbReference type="SMART" id="SM00408">
    <property type="entry name" value="IGc2"/>
    <property type="match status" value="2"/>
</dbReference>
<organism evidence="26 27">
    <name type="scientific">Sciurus vulgaris</name>
    <name type="common">Eurasian red squirrel</name>
    <dbReference type="NCBI Taxonomy" id="55149"/>
    <lineage>
        <taxon>Eukaryota</taxon>
        <taxon>Metazoa</taxon>
        <taxon>Chordata</taxon>
        <taxon>Craniata</taxon>
        <taxon>Vertebrata</taxon>
        <taxon>Euteleostomi</taxon>
        <taxon>Mammalia</taxon>
        <taxon>Eutheria</taxon>
        <taxon>Euarchontoglires</taxon>
        <taxon>Glires</taxon>
        <taxon>Rodentia</taxon>
        <taxon>Sciuromorpha</taxon>
        <taxon>Sciuridae</taxon>
        <taxon>Sciurinae</taxon>
        <taxon>Sciurini</taxon>
        <taxon>Sciurus</taxon>
    </lineage>
</organism>
<evidence type="ECO:0000256" key="1">
    <source>
        <dbReference type="ARBA" id="ARBA00004251"/>
    </source>
</evidence>
<dbReference type="GO" id="GO:0005886">
    <property type="term" value="C:plasma membrane"/>
    <property type="evidence" value="ECO:0007669"/>
    <property type="project" value="UniProtKB-SubCell"/>
</dbReference>
<dbReference type="SMART" id="SM00409">
    <property type="entry name" value="IG"/>
    <property type="match status" value="3"/>
</dbReference>
<dbReference type="Pfam" id="PF08205">
    <property type="entry name" value="C2-set_2"/>
    <property type="match status" value="1"/>
</dbReference>
<dbReference type="Proteomes" id="UP000694564">
    <property type="component" value="Chromosome 11"/>
</dbReference>
<keyword evidence="4" id="KW-1003">Cell membrane</keyword>
<dbReference type="InterPro" id="IPR003598">
    <property type="entry name" value="Ig_sub2"/>
</dbReference>
<evidence type="ECO:0000256" key="10">
    <source>
        <dbReference type="ARBA" id="ARBA00022949"/>
    </source>
</evidence>
<evidence type="ECO:0000256" key="18">
    <source>
        <dbReference type="ARBA" id="ARBA00082572"/>
    </source>
</evidence>
<dbReference type="InterPro" id="IPR007110">
    <property type="entry name" value="Ig-like_dom"/>
</dbReference>
<dbReference type="PANTHER" id="PTHR23277:SF69">
    <property type="entry name" value="NECTIN-1"/>
    <property type="match status" value="1"/>
</dbReference>
<evidence type="ECO:0000256" key="14">
    <source>
        <dbReference type="ARBA" id="ARBA00023180"/>
    </source>
</evidence>
<reference evidence="26" key="2">
    <citation type="submission" date="2025-09" db="UniProtKB">
        <authorList>
            <consortium name="Ensembl"/>
        </authorList>
    </citation>
    <scope>IDENTIFICATION</scope>
</reference>
<dbReference type="Pfam" id="PF07686">
    <property type="entry name" value="V-set"/>
    <property type="match status" value="1"/>
</dbReference>
<dbReference type="InterPro" id="IPR041849">
    <property type="entry name" value="Nectin-1_IgV1"/>
</dbReference>
<evidence type="ECO:0000256" key="7">
    <source>
        <dbReference type="ARBA" id="ARBA00022729"/>
    </source>
</evidence>
<dbReference type="InterPro" id="IPR003599">
    <property type="entry name" value="Ig_sub"/>
</dbReference>
<feature type="domain" description="Ig-like" evidence="25">
    <location>
        <begin position="247"/>
        <end position="334"/>
    </location>
</feature>
<evidence type="ECO:0000256" key="2">
    <source>
        <dbReference type="ARBA" id="ARBA00004536"/>
    </source>
</evidence>
<dbReference type="GO" id="GO:0098631">
    <property type="term" value="F:cell adhesion mediator activity"/>
    <property type="evidence" value="ECO:0007669"/>
    <property type="project" value="UniProtKB-ARBA"/>
</dbReference>
<keyword evidence="11 23" id="KW-1133">Transmembrane helix</keyword>
<comment type="subunit">
    <text evidence="16">Cis- and trans-homodimer. Can form trans-heterodimers with NECTIN3 and with NECTIN4. Interaction between NECTIN1 and NECTIN3 on the pre- and postsynaptic sites, respectively, initiates the formation of puncta adherentia junctions between axons and dendrites. Interacts (via cytoplasmic domain) with AFDN (via PDZ domain); this interaction recruits NECTIN1 to cadherin-based adherens junctions and provides a connection with the actin cytoskeleton. Interacts with integrin alphaV/beta3. Interacts (via Ig-like C2-type domain 2) with FGFR1, FGFR2 and FGFR3.</text>
</comment>
<dbReference type="GO" id="GO:0007156">
    <property type="term" value="P:homophilic cell adhesion via plasma membrane adhesion molecules"/>
    <property type="evidence" value="ECO:0007669"/>
    <property type="project" value="TreeGrafter"/>
</dbReference>
<dbReference type="FunFam" id="2.60.40.10:FF:000304">
    <property type="entry name" value="Nectin cell adhesion molecule 1"/>
    <property type="match status" value="1"/>
</dbReference>
<dbReference type="PANTHER" id="PTHR23277">
    <property type="entry name" value="NECTIN-RELATED"/>
    <property type="match status" value="1"/>
</dbReference>
<comment type="function">
    <text evidence="15">Cell adhesion molecule that promotes cell-cell contacts and plays important roles in the development of the nervous system. Acts by forming homophilic or heterophilic trans-dimers. Heterophilic interactions have been detected between NECTIN1 and NECTIN3 and between NECTIN1 and NECTIN4. Involved in axon guidance by promoting contacts between the commissural axons and the floor plate cells. Involved in synaptogegesis. Has some neurite outgrowth-promoting activity. Promotes formation of checkerboard-like cellular pattern of hair cells and supporting cells in the auditory epithelium via heterophilic interaction with NECTIN3: NECTIN1 is present in the membrane of hair cells and associates with NECTIN3 on supporting cells, thereby mediating heterotypic adhesion between these two cell types. Required for enamel mineralization.</text>
</comment>
<evidence type="ECO:0000256" key="11">
    <source>
        <dbReference type="ARBA" id="ARBA00022989"/>
    </source>
</evidence>
<keyword evidence="7 24" id="KW-0732">Signal</keyword>
<evidence type="ECO:0000256" key="8">
    <source>
        <dbReference type="ARBA" id="ARBA00022737"/>
    </source>
</evidence>
<reference evidence="26" key="1">
    <citation type="submission" date="2025-08" db="UniProtKB">
        <authorList>
            <consortium name="Ensembl"/>
        </authorList>
    </citation>
    <scope>IDENTIFICATION</scope>
</reference>
<evidence type="ECO:0000256" key="21">
    <source>
        <dbReference type="ARBA" id="ARBA00084118"/>
    </source>
</evidence>
<evidence type="ECO:0000256" key="15">
    <source>
        <dbReference type="ARBA" id="ARBA00055452"/>
    </source>
</evidence>
<dbReference type="CDD" id="cd05890">
    <property type="entry name" value="IgC1_2_Nectin-1_like"/>
    <property type="match status" value="1"/>
</dbReference>
<evidence type="ECO:0000256" key="17">
    <source>
        <dbReference type="ARBA" id="ARBA00069650"/>
    </source>
</evidence>
<keyword evidence="21" id="KW-1183">Host cell receptor for virus entry</keyword>
<keyword evidence="10" id="KW-0965">Cell junction</keyword>
<evidence type="ECO:0000256" key="24">
    <source>
        <dbReference type="SAM" id="SignalP"/>
    </source>
</evidence>
<dbReference type="Pfam" id="PF13927">
    <property type="entry name" value="Ig_3"/>
    <property type="match status" value="1"/>
</dbReference>
<evidence type="ECO:0000256" key="13">
    <source>
        <dbReference type="ARBA" id="ARBA00023157"/>
    </source>
</evidence>
<dbReference type="InterPro" id="IPR036179">
    <property type="entry name" value="Ig-like_dom_sf"/>
</dbReference>
<keyword evidence="14" id="KW-0325">Glycoprotein</keyword>
<evidence type="ECO:0000256" key="19">
    <source>
        <dbReference type="ARBA" id="ARBA00082666"/>
    </source>
</evidence>
<protein>
    <recommendedName>
        <fullName evidence="17">Nectin-1</fullName>
    </recommendedName>
    <alternativeName>
        <fullName evidence="19">Herpes virus entry mediator C</fullName>
    </alternativeName>
    <alternativeName>
        <fullName evidence="18">Nectin cell adhesion molecule 1</fullName>
    </alternativeName>
    <alternativeName>
        <fullName evidence="20">Poliovirus receptor-related protein 1</fullName>
    </alternativeName>
</protein>
<accession>A0A8D2D7B2</accession>
<comment type="subcellular location">
    <subcellularLocation>
        <location evidence="2">Cell junction</location>
        <location evidence="2">Adherens junction</location>
    </subcellularLocation>
    <subcellularLocation>
        <location evidence="1">Cell membrane</location>
        <topology evidence="1">Single-pass type I membrane protein</topology>
    </subcellularLocation>
</comment>
<feature type="compositionally biased region" description="Basic and acidic residues" evidence="22">
    <location>
        <begin position="447"/>
        <end position="456"/>
    </location>
</feature>
<gene>
    <name evidence="26" type="primary">NECTIN1</name>
</gene>
<dbReference type="GO" id="GO:0005912">
    <property type="term" value="C:adherens junction"/>
    <property type="evidence" value="ECO:0007669"/>
    <property type="project" value="UniProtKB-SubCell"/>
</dbReference>
<dbReference type="GO" id="GO:1902414">
    <property type="term" value="P:protein localization to cell junction"/>
    <property type="evidence" value="ECO:0007669"/>
    <property type="project" value="TreeGrafter"/>
</dbReference>
<feature type="region of interest" description="Disordered" evidence="22">
    <location>
        <begin position="387"/>
        <end position="456"/>
    </location>
</feature>
<evidence type="ECO:0000259" key="25">
    <source>
        <dbReference type="PROSITE" id="PS50835"/>
    </source>
</evidence>
<evidence type="ECO:0000256" key="23">
    <source>
        <dbReference type="SAM" id="Phobius"/>
    </source>
</evidence>
<dbReference type="SUPFAM" id="SSF48726">
    <property type="entry name" value="Immunoglobulin"/>
    <property type="match status" value="3"/>
</dbReference>
<keyword evidence="12 23" id="KW-0472">Membrane</keyword>
<dbReference type="FunFam" id="2.60.40.10:FF:000427">
    <property type="entry name" value="Nectin cell adhesion molecule 1"/>
    <property type="match status" value="1"/>
</dbReference>
<dbReference type="SMART" id="SM00406">
    <property type="entry name" value="IGv"/>
    <property type="match status" value="1"/>
</dbReference>
<dbReference type="Gene3D" id="2.60.40.10">
    <property type="entry name" value="Immunoglobulins"/>
    <property type="match status" value="3"/>
</dbReference>
<keyword evidence="8" id="KW-0677">Repeat</keyword>
<dbReference type="GO" id="GO:0007157">
    <property type="term" value="P:heterophilic cell-cell adhesion via plasma membrane cell adhesion molecules"/>
    <property type="evidence" value="ECO:0007669"/>
    <property type="project" value="UniProtKB-ARBA"/>
</dbReference>
<feature type="domain" description="Ig-like" evidence="25">
    <location>
        <begin position="26"/>
        <end position="141"/>
    </location>
</feature>
<evidence type="ECO:0000256" key="4">
    <source>
        <dbReference type="ARBA" id="ARBA00022475"/>
    </source>
</evidence>
<evidence type="ECO:0000256" key="5">
    <source>
        <dbReference type="ARBA" id="ARBA00022581"/>
    </source>
</evidence>
<evidence type="ECO:0000256" key="9">
    <source>
        <dbReference type="ARBA" id="ARBA00022889"/>
    </source>
</evidence>
<evidence type="ECO:0000256" key="3">
    <source>
        <dbReference type="ARBA" id="ARBA00007810"/>
    </source>
</evidence>
<feature type="compositionally biased region" description="Basic and acidic residues" evidence="22">
    <location>
        <begin position="395"/>
        <end position="405"/>
    </location>
</feature>
<dbReference type="InterPro" id="IPR041850">
    <property type="entry name" value="Nectin-1_Ig2"/>
</dbReference>
<evidence type="ECO:0000256" key="22">
    <source>
        <dbReference type="SAM" id="MobiDB-lite"/>
    </source>
</evidence>
<keyword evidence="21" id="KW-0675">Receptor</keyword>
<dbReference type="FunFam" id="2.60.40.10:FF:000268">
    <property type="entry name" value="Nectin cell adhesion molecule 1"/>
    <property type="match status" value="1"/>
</dbReference>
<evidence type="ECO:0000256" key="12">
    <source>
        <dbReference type="ARBA" id="ARBA00023136"/>
    </source>
</evidence>
<dbReference type="GO" id="GO:0042802">
    <property type="term" value="F:identical protein binding"/>
    <property type="evidence" value="ECO:0007669"/>
    <property type="project" value="UniProtKB-ARBA"/>
</dbReference>
<dbReference type="GO" id="GO:0001618">
    <property type="term" value="F:virus receptor activity"/>
    <property type="evidence" value="ECO:0007669"/>
    <property type="project" value="UniProtKB-KW"/>
</dbReference>